<dbReference type="InterPro" id="IPR016032">
    <property type="entry name" value="Sig_transdc_resp-reg_C-effctor"/>
</dbReference>
<evidence type="ECO:0000256" key="2">
    <source>
        <dbReference type="ARBA" id="ARBA00023015"/>
    </source>
</evidence>
<evidence type="ECO:0000313" key="8">
    <source>
        <dbReference type="Proteomes" id="UP001589894"/>
    </source>
</evidence>
<proteinExistence type="inferred from homology"/>
<dbReference type="SUPFAM" id="SSF48452">
    <property type="entry name" value="TPR-like"/>
    <property type="match status" value="1"/>
</dbReference>
<dbReference type="Gene3D" id="1.25.40.10">
    <property type="entry name" value="Tetratricopeptide repeat domain"/>
    <property type="match status" value="1"/>
</dbReference>
<comment type="caution">
    <text evidence="7">The sequence shown here is derived from an EMBL/GenBank/DDBJ whole genome shotgun (WGS) entry which is preliminary data.</text>
</comment>
<dbReference type="InterPro" id="IPR036388">
    <property type="entry name" value="WH-like_DNA-bd_sf"/>
</dbReference>
<dbReference type="SMART" id="SM00862">
    <property type="entry name" value="Trans_reg_C"/>
    <property type="match status" value="1"/>
</dbReference>
<dbReference type="InterPro" id="IPR005158">
    <property type="entry name" value="BTAD"/>
</dbReference>
<feature type="domain" description="OmpR/PhoB-type" evidence="6">
    <location>
        <begin position="1"/>
        <end position="99"/>
    </location>
</feature>
<keyword evidence="8" id="KW-1185">Reference proteome</keyword>
<reference evidence="7 8" key="1">
    <citation type="submission" date="2024-09" db="EMBL/GenBank/DDBJ databases">
        <authorList>
            <person name="Sun Q."/>
            <person name="Mori K."/>
        </authorList>
    </citation>
    <scope>NUCLEOTIDE SEQUENCE [LARGE SCALE GENOMIC DNA]</scope>
    <source>
        <strain evidence="7 8">TBRC 2205</strain>
    </source>
</reference>
<evidence type="ECO:0000256" key="4">
    <source>
        <dbReference type="ARBA" id="ARBA00023163"/>
    </source>
</evidence>
<dbReference type="Pfam" id="PF00486">
    <property type="entry name" value="Trans_reg_C"/>
    <property type="match status" value="1"/>
</dbReference>
<dbReference type="Proteomes" id="UP001589894">
    <property type="component" value="Unassembled WGS sequence"/>
</dbReference>
<dbReference type="PANTHER" id="PTHR35807:SF1">
    <property type="entry name" value="TRANSCRIPTIONAL REGULATOR REDD"/>
    <property type="match status" value="1"/>
</dbReference>
<keyword evidence="4" id="KW-0804">Transcription</keyword>
<dbReference type="PROSITE" id="PS51755">
    <property type="entry name" value="OMPR_PHOB"/>
    <property type="match status" value="1"/>
</dbReference>
<dbReference type="Pfam" id="PF03704">
    <property type="entry name" value="BTAD"/>
    <property type="match status" value="1"/>
</dbReference>
<organism evidence="7 8">
    <name type="scientific">Plantactinospora siamensis</name>
    <dbReference type="NCBI Taxonomy" id="555372"/>
    <lineage>
        <taxon>Bacteria</taxon>
        <taxon>Bacillati</taxon>
        <taxon>Actinomycetota</taxon>
        <taxon>Actinomycetes</taxon>
        <taxon>Micromonosporales</taxon>
        <taxon>Micromonosporaceae</taxon>
        <taxon>Plantactinospora</taxon>
    </lineage>
</organism>
<dbReference type="CDD" id="cd15831">
    <property type="entry name" value="BTAD"/>
    <property type="match status" value="1"/>
</dbReference>
<evidence type="ECO:0000313" key="7">
    <source>
        <dbReference type="EMBL" id="MFC0566448.1"/>
    </source>
</evidence>
<dbReference type="SMART" id="SM01043">
    <property type="entry name" value="BTAD"/>
    <property type="match status" value="1"/>
</dbReference>
<sequence>MRVGFGVLGPVTAWDDRGVPVELRGPRHRAVLARLIVARGRVVPVDRLVEDLWTDPPPGAVSAVRTFVAALRRAVEPGRAPRQPARLLVTEGPGYALRAAPDTVDAWRFSDAVAAASAASTAAAASAASAVSIDSAVSIGPPASASGLTAPEGSPAALLAGLDRALGWWRGPAYAGLDEAPWALAERSRLDELRLRAVELRAEALLALGRPAEVVPELDAQVADRPWREESWRLLALALYRADRQGDALAVLRRAGDLLRDQLGIDPGPRLRRLETDILRQSAALLPQAAPAADRLWARAAAAYDSTVAAGTPARLDSTVGLLRSLAVTGGTGLAAAREQRFAAIAAAERRGDPEITARVIGGYDVPAIWSRSDDPALAARIVAAAERALAALPPGSPEATRVRLLATVAVESRGASATRGPAAAREAERIARRLGDPALLAFALNGVFLQTFHRAGLAPDRDRIGVELVALGARHGLVNFEILGHLVRLQARAALGDVAGADGAAAAADRLAERHDRPLVRVFTRWYRALRLALTGAAEAAVESAYRDAAGLLPGAGMPGVERGLLPLALLCLRVWHDRPADFAEDTDWGPYAPWARPLVLVAAGRRDAAAAALRRTPEPPPDLLFEALWSLTGRAAEQLGDRTLIARARHALAPAAAEHAGAGSGMLTAGPVAGHLARLDAALRHTP</sequence>
<keyword evidence="3 5" id="KW-0238">DNA-binding</keyword>
<feature type="DNA-binding region" description="OmpR/PhoB-type" evidence="5">
    <location>
        <begin position="1"/>
        <end position="99"/>
    </location>
</feature>
<name>A0ABV6P2E2_9ACTN</name>
<evidence type="ECO:0000256" key="1">
    <source>
        <dbReference type="ARBA" id="ARBA00005820"/>
    </source>
</evidence>
<accession>A0ABV6P2E2</accession>
<dbReference type="RefSeq" id="WP_377341084.1">
    <property type="nucleotide sequence ID" value="NZ_JBHLUE010000016.1"/>
</dbReference>
<dbReference type="InterPro" id="IPR011990">
    <property type="entry name" value="TPR-like_helical_dom_sf"/>
</dbReference>
<dbReference type="EMBL" id="JBHLUE010000016">
    <property type="protein sequence ID" value="MFC0566448.1"/>
    <property type="molecule type" value="Genomic_DNA"/>
</dbReference>
<gene>
    <name evidence="7" type="ORF">ACFFHU_20205</name>
</gene>
<dbReference type="InterPro" id="IPR051677">
    <property type="entry name" value="AfsR-DnrI-RedD_regulator"/>
</dbReference>
<evidence type="ECO:0000256" key="3">
    <source>
        <dbReference type="ARBA" id="ARBA00023125"/>
    </source>
</evidence>
<evidence type="ECO:0000259" key="6">
    <source>
        <dbReference type="PROSITE" id="PS51755"/>
    </source>
</evidence>
<dbReference type="InterPro" id="IPR001867">
    <property type="entry name" value="OmpR/PhoB-type_DNA-bd"/>
</dbReference>
<keyword evidence="2" id="KW-0805">Transcription regulation</keyword>
<protein>
    <submittedName>
        <fullName evidence="7">BTAD domain-containing putative transcriptional regulator</fullName>
    </submittedName>
</protein>
<comment type="similarity">
    <text evidence="1">Belongs to the AfsR/DnrI/RedD regulatory family.</text>
</comment>
<dbReference type="PANTHER" id="PTHR35807">
    <property type="entry name" value="TRANSCRIPTIONAL REGULATOR REDD-RELATED"/>
    <property type="match status" value="1"/>
</dbReference>
<dbReference type="SUPFAM" id="SSF46894">
    <property type="entry name" value="C-terminal effector domain of the bipartite response regulators"/>
    <property type="match status" value="1"/>
</dbReference>
<evidence type="ECO:0000256" key="5">
    <source>
        <dbReference type="PROSITE-ProRule" id="PRU01091"/>
    </source>
</evidence>
<dbReference type="Gene3D" id="1.10.10.10">
    <property type="entry name" value="Winged helix-like DNA-binding domain superfamily/Winged helix DNA-binding domain"/>
    <property type="match status" value="1"/>
</dbReference>